<dbReference type="SFLD" id="SFLDG01206">
    <property type="entry name" value="Xi.1"/>
    <property type="match status" value="1"/>
</dbReference>
<organism evidence="3 4">
    <name type="scientific">Corynebacterium guangdongense</name>
    <dbReference type="NCBI Taxonomy" id="1783348"/>
    <lineage>
        <taxon>Bacteria</taxon>
        <taxon>Bacillati</taxon>
        <taxon>Actinomycetota</taxon>
        <taxon>Actinomycetes</taxon>
        <taxon>Mycobacteriales</taxon>
        <taxon>Corynebacteriaceae</taxon>
        <taxon>Corynebacterium</taxon>
    </lineage>
</organism>
<dbReference type="RefSeq" id="WP_290198115.1">
    <property type="nucleotide sequence ID" value="NZ_CP047654.1"/>
</dbReference>
<proteinExistence type="predicted"/>
<dbReference type="InterPro" id="IPR040079">
    <property type="entry name" value="Glutathione_S-Trfase"/>
</dbReference>
<dbReference type="Gene3D" id="1.20.1050.10">
    <property type="match status" value="1"/>
</dbReference>
<evidence type="ECO:0000256" key="1">
    <source>
        <dbReference type="SAM" id="MobiDB-lite"/>
    </source>
</evidence>
<dbReference type="PROSITE" id="PS50405">
    <property type="entry name" value="GST_CTER"/>
    <property type="match status" value="1"/>
</dbReference>
<dbReference type="PIRSF" id="PIRSF015753">
    <property type="entry name" value="GST"/>
    <property type="match status" value="1"/>
</dbReference>
<evidence type="ECO:0000313" key="3">
    <source>
        <dbReference type="EMBL" id="MDR7329148.1"/>
    </source>
</evidence>
<dbReference type="CDD" id="cd03190">
    <property type="entry name" value="GST_C_Omega_like"/>
    <property type="match status" value="1"/>
</dbReference>
<name>A0ABU1ZZ40_9CORY</name>
<gene>
    <name evidence="3" type="ORF">J2S39_000824</name>
</gene>
<dbReference type="InterPro" id="IPR047047">
    <property type="entry name" value="GST_Omega-like_C"/>
</dbReference>
<dbReference type="InterPro" id="IPR010987">
    <property type="entry name" value="Glutathione-S-Trfase_C-like"/>
</dbReference>
<protein>
    <submittedName>
        <fullName evidence="3">Glutathione S-transferase</fullName>
    </submittedName>
</protein>
<dbReference type="InterPro" id="IPR036282">
    <property type="entry name" value="Glutathione-S-Trfase_C_sf"/>
</dbReference>
<comment type="caution">
    <text evidence="3">The sequence shown here is derived from an EMBL/GenBank/DDBJ whole genome shotgun (WGS) entry which is preliminary data.</text>
</comment>
<dbReference type="PANTHER" id="PTHR32419">
    <property type="entry name" value="GLUTATHIONYL-HYDROQUINONE REDUCTASE"/>
    <property type="match status" value="1"/>
</dbReference>
<dbReference type="PANTHER" id="PTHR32419:SF6">
    <property type="entry name" value="GLUTATHIONE S-TRANSFERASE OMEGA-LIKE 1-RELATED"/>
    <property type="match status" value="1"/>
</dbReference>
<evidence type="ECO:0000259" key="2">
    <source>
        <dbReference type="PROSITE" id="PS50405"/>
    </source>
</evidence>
<feature type="compositionally biased region" description="Polar residues" evidence="1">
    <location>
        <begin position="16"/>
        <end position="27"/>
    </location>
</feature>
<dbReference type="Gene3D" id="3.40.30.10">
    <property type="entry name" value="Glutaredoxin"/>
    <property type="match status" value="1"/>
</dbReference>
<sequence>MAISERTQESDGSGGFSRQSNSFTTSFGDGPGELPVEAGRYRLIAAMICPWAHRQLIVRELLGLQDVIGVGVVHPRRTRQGWRFALDQDNRDPVLGVEYLQEAYLAADPGYDKRGTVPAIVDVATGRVVNNHYHRLSNELEVSWERFHKADAPDLYPADQRGQIDQFNEWLFHNVNNGVYKCGFATSQQAYDAAYDALFDALDQLEERLTTRRFLWGEHITDSDVRLYATLARFDAAYYGGFKANRQRLIDFTHLWGYARDLYQTPGFGSTTDFEAIKEGYFGGEGVIGEGEPIIPKGPDQSGWTTPHERARLSATPDRKFLPKTPAPY</sequence>
<dbReference type="SFLD" id="SFLDG01148">
    <property type="entry name" value="Xi_(cytGST)"/>
    <property type="match status" value="1"/>
</dbReference>
<dbReference type="InterPro" id="IPR016639">
    <property type="entry name" value="GST_Omega/GSH"/>
</dbReference>
<evidence type="ECO:0000313" key="4">
    <source>
        <dbReference type="Proteomes" id="UP001180840"/>
    </source>
</evidence>
<feature type="domain" description="GST C-terminal" evidence="2">
    <location>
        <begin position="157"/>
        <end position="282"/>
    </location>
</feature>
<dbReference type="SUPFAM" id="SSF47616">
    <property type="entry name" value="GST C-terminal domain-like"/>
    <property type="match status" value="1"/>
</dbReference>
<dbReference type="Pfam" id="PF13410">
    <property type="entry name" value="GST_C_2"/>
    <property type="match status" value="1"/>
</dbReference>
<accession>A0ABU1ZZ40</accession>
<reference evidence="3" key="1">
    <citation type="submission" date="2023-07" db="EMBL/GenBank/DDBJ databases">
        <title>Sequencing the genomes of 1000 actinobacteria strains.</title>
        <authorList>
            <person name="Klenk H.-P."/>
        </authorList>
    </citation>
    <scope>NUCLEOTIDE SEQUENCE</scope>
    <source>
        <strain evidence="3">DSM 107476</strain>
    </source>
</reference>
<keyword evidence="4" id="KW-1185">Reference proteome</keyword>
<dbReference type="SFLD" id="SFLDS00019">
    <property type="entry name" value="Glutathione_Transferase_(cytos"/>
    <property type="match status" value="1"/>
</dbReference>
<dbReference type="EMBL" id="JAVDXZ010000001">
    <property type="protein sequence ID" value="MDR7329148.1"/>
    <property type="molecule type" value="Genomic_DNA"/>
</dbReference>
<feature type="region of interest" description="Disordered" evidence="1">
    <location>
        <begin position="1"/>
        <end position="30"/>
    </location>
</feature>
<dbReference type="Proteomes" id="UP001180840">
    <property type="component" value="Unassembled WGS sequence"/>
</dbReference>